<dbReference type="Proteomes" id="UP001596042">
    <property type="component" value="Unassembled WGS sequence"/>
</dbReference>
<keyword evidence="1" id="KW-0805">Transcription regulation</keyword>
<comment type="caution">
    <text evidence="5">The sequence shown here is derived from an EMBL/GenBank/DDBJ whole genome shotgun (WGS) entry which is preliminary data.</text>
</comment>
<feature type="domain" description="HTH araC/xylS-type" evidence="4">
    <location>
        <begin position="195"/>
        <end position="293"/>
    </location>
</feature>
<accession>A0ABV9H6V1</accession>
<dbReference type="Pfam" id="PF12833">
    <property type="entry name" value="HTH_18"/>
    <property type="match status" value="1"/>
</dbReference>
<dbReference type="SUPFAM" id="SSF46689">
    <property type="entry name" value="Homeodomain-like"/>
    <property type="match status" value="2"/>
</dbReference>
<dbReference type="InterPro" id="IPR050204">
    <property type="entry name" value="AraC_XylS_family_regulators"/>
</dbReference>
<dbReference type="InterPro" id="IPR009057">
    <property type="entry name" value="Homeodomain-like_sf"/>
</dbReference>
<sequence length="299" mass="33512">MSLSAHTDIHIGNFVSDNTVRKDSISSYAFATEANGRFRSVTSEVGASTLDYDCNVAIILLDAVRNLRWQFGSNPETSGTCTQGTVFIIPKGTTTRFVWPEQIEYLIVNLDSQNAADRDVSFSSLSLDSTKLIRFTNRQCFQIGQMIDDELSEPFVDEAYLKALGSVLLGLIARNYQTSQSNGTHQSGLSNYACRQIENYLKENFCEPISVPQMAAMLGISAGHFATCFRESFGQTPHQYLLKLRLDEAERRLRETNTPISEIASDLSFSSQSHLTTALRKYRRLTPGEFRRRRGATSR</sequence>
<gene>
    <name evidence="5" type="ORF">ACFO1V_06220</name>
</gene>
<dbReference type="Gene3D" id="1.10.10.60">
    <property type="entry name" value="Homeodomain-like"/>
    <property type="match status" value="1"/>
</dbReference>
<protein>
    <submittedName>
        <fullName evidence="5">Helix-turn-helix domain-containing protein</fullName>
    </submittedName>
</protein>
<keyword evidence="2" id="KW-0238">DNA-binding</keyword>
<evidence type="ECO:0000256" key="1">
    <source>
        <dbReference type="ARBA" id="ARBA00023015"/>
    </source>
</evidence>
<evidence type="ECO:0000256" key="3">
    <source>
        <dbReference type="ARBA" id="ARBA00023163"/>
    </source>
</evidence>
<organism evidence="5 6">
    <name type="scientific">Daeguia caeni</name>
    <dbReference type="NCBI Taxonomy" id="439612"/>
    <lineage>
        <taxon>Bacteria</taxon>
        <taxon>Pseudomonadati</taxon>
        <taxon>Pseudomonadota</taxon>
        <taxon>Alphaproteobacteria</taxon>
        <taxon>Hyphomicrobiales</taxon>
        <taxon>Brucellaceae</taxon>
        <taxon>Daeguia</taxon>
    </lineage>
</organism>
<dbReference type="PANTHER" id="PTHR46796:SF6">
    <property type="entry name" value="ARAC SUBFAMILY"/>
    <property type="match status" value="1"/>
</dbReference>
<evidence type="ECO:0000259" key="4">
    <source>
        <dbReference type="PROSITE" id="PS01124"/>
    </source>
</evidence>
<dbReference type="InterPro" id="IPR018060">
    <property type="entry name" value="HTH_AraC"/>
</dbReference>
<dbReference type="PANTHER" id="PTHR46796">
    <property type="entry name" value="HTH-TYPE TRANSCRIPTIONAL ACTIVATOR RHAS-RELATED"/>
    <property type="match status" value="1"/>
</dbReference>
<dbReference type="RefSeq" id="WP_374833522.1">
    <property type="nucleotide sequence ID" value="NZ_JBHEEZ010000026.1"/>
</dbReference>
<name>A0ABV9H6V1_9HYPH</name>
<keyword evidence="3" id="KW-0804">Transcription</keyword>
<evidence type="ECO:0000256" key="2">
    <source>
        <dbReference type="ARBA" id="ARBA00023125"/>
    </source>
</evidence>
<dbReference type="EMBL" id="JBHSEL010000047">
    <property type="protein sequence ID" value="MFC4624820.1"/>
    <property type="molecule type" value="Genomic_DNA"/>
</dbReference>
<evidence type="ECO:0000313" key="6">
    <source>
        <dbReference type="Proteomes" id="UP001596042"/>
    </source>
</evidence>
<dbReference type="PROSITE" id="PS01124">
    <property type="entry name" value="HTH_ARAC_FAMILY_2"/>
    <property type="match status" value="1"/>
</dbReference>
<proteinExistence type="predicted"/>
<keyword evidence="6" id="KW-1185">Reference proteome</keyword>
<reference evidence="6" key="1">
    <citation type="journal article" date="2019" name="Int. J. Syst. Evol. Microbiol.">
        <title>The Global Catalogue of Microorganisms (GCM) 10K type strain sequencing project: providing services to taxonomists for standard genome sequencing and annotation.</title>
        <authorList>
            <consortium name="The Broad Institute Genomics Platform"/>
            <consortium name="The Broad Institute Genome Sequencing Center for Infectious Disease"/>
            <person name="Wu L."/>
            <person name="Ma J."/>
        </authorList>
    </citation>
    <scope>NUCLEOTIDE SEQUENCE [LARGE SCALE GENOMIC DNA]</scope>
    <source>
        <strain evidence="6">CGMCC 1.15731</strain>
    </source>
</reference>
<evidence type="ECO:0000313" key="5">
    <source>
        <dbReference type="EMBL" id="MFC4624820.1"/>
    </source>
</evidence>
<dbReference type="SMART" id="SM00342">
    <property type="entry name" value="HTH_ARAC"/>
    <property type="match status" value="1"/>
</dbReference>